<comment type="caution">
    <text evidence="3">The sequence shown here is derived from an EMBL/GenBank/DDBJ whole genome shotgun (WGS) entry which is preliminary data.</text>
</comment>
<dbReference type="PANTHER" id="PTHR23416">
    <property type="entry name" value="SIALIC ACID SYNTHASE-RELATED"/>
    <property type="match status" value="1"/>
</dbReference>
<dbReference type="RefSeq" id="WP_137263720.1">
    <property type="nucleotide sequence ID" value="NZ_SZQL01000023.1"/>
</dbReference>
<evidence type="ECO:0000256" key="2">
    <source>
        <dbReference type="ARBA" id="ARBA00022679"/>
    </source>
</evidence>
<dbReference type="OrthoDB" id="9814490at2"/>
<evidence type="ECO:0000256" key="1">
    <source>
        <dbReference type="ARBA" id="ARBA00007274"/>
    </source>
</evidence>
<evidence type="ECO:0000313" key="3">
    <source>
        <dbReference type="EMBL" id="TKK65235.1"/>
    </source>
</evidence>
<keyword evidence="2 3" id="KW-0808">Transferase</keyword>
<protein>
    <submittedName>
        <fullName evidence="3">Acyltransferase</fullName>
    </submittedName>
</protein>
<reference evidence="3 4" key="1">
    <citation type="submission" date="2019-05" db="EMBL/GenBank/DDBJ databases">
        <title>Panacibacter sp. strain 17mud1-8 Genome sequencing and assembly.</title>
        <authorList>
            <person name="Chhetri G."/>
        </authorList>
    </citation>
    <scope>NUCLEOTIDE SEQUENCE [LARGE SCALE GENOMIC DNA]</scope>
    <source>
        <strain evidence="3 4">17mud1-8</strain>
    </source>
</reference>
<name>A0A4U3KS23_9BACT</name>
<dbReference type="EMBL" id="SZQL01000023">
    <property type="protein sequence ID" value="TKK65235.1"/>
    <property type="molecule type" value="Genomic_DNA"/>
</dbReference>
<sequence>MSFAQKIKSNPKLKQAVHRLIIAKGEAKPRLWVKLFVNRWFHTYGKGSKVRRYTRMDVHPFNKFNLGSYSTIENFCTVNNGVGDVLIGNNTLIGMGNVLIGPIQVGNDVILAQNIVMSGLNHEYKNVHLPIHVQPVSVAPIIIEDECWIGANAVITAGVTVGKHCVIAAGAVVTKDIPPYSVAAGNPASVIKQYDATTDEWRKVQR</sequence>
<dbReference type="Proteomes" id="UP000305848">
    <property type="component" value="Unassembled WGS sequence"/>
</dbReference>
<dbReference type="AlphaFoldDB" id="A0A4U3KS23"/>
<dbReference type="GO" id="GO:0008374">
    <property type="term" value="F:O-acyltransferase activity"/>
    <property type="evidence" value="ECO:0007669"/>
    <property type="project" value="TreeGrafter"/>
</dbReference>
<dbReference type="Gene3D" id="2.160.10.10">
    <property type="entry name" value="Hexapeptide repeat proteins"/>
    <property type="match status" value="1"/>
</dbReference>
<keyword evidence="3" id="KW-0012">Acyltransferase</keyword>
<dbReference type="CDD" id="cd04647">
    <property type="entry name" value="LbH_MAT_like"/>
    <property type="match status" value="1"/>
</dbReference>
<dbReference type="GO" id="GO:0005829">
    <property type="term" value="C:cytosol"/>
    <property type="evidence" value="ECO:0007669"/>
    <property type="project" value="TreeGrafter"/>
</dbReference>
<dbReference type="InterPro" id="IPR051159">
    <property type="entry name" value="Hexapeptide_acetyltransf"/>
</dbReference>
<dbReference type="PANTHER" id="PTHR23416:SF23">
    <property type="entry name" value="ACETYLTRANSFERASE C18B11.09C-RELATED"/>
    <property type="match status" value="1"/>
</dbReference>
<dbReference type="InterPro" id="IPR011004">
    <property type="entry name" value="Trimer_LpxA-like_sf"/>
</dbReference>
<keyword evidence="4" id="KW-1185">Reference proteome</keyword>
<dbReference type="Pfam" id="PF14602">
    <property type="entry name" value="Hexapep_2"/>
    <property type="match status" value="2"/>
</dbReference>
<accession>A0A4U3KS23</accession>
<gene>
    <name evidence="3" type="ORF">FC093_20675</name>
</gene>
<proteinExistence type="inferred from homology"/>
<comment type="similarity">
    <text evidence="1">Belongs to the transferase hexapeptide repeat family.</text>
</comment>
<evidence type="ECO:0000313" key="4">
    <source>
        <dbReference type="Proteomes" id="UP000305848"/>
    </source>
</evidence>
<dbReference type="InterPro" id="IPR001451">
    <property type="entry name" value="Hexapep"/>
</dbReference>
<organism evidence="3 4">
    <name type="scientific">Ilyomonas limi</name>
    <dbReference type="NCBI Taxonomy" id="2575867"/>
    <lineage>
        <taxon>Bacteria</taxon>
        <taxon>Pseudomonadati</taxon>
        <taxon>Bacteroidota</taxon>
        <taxon>Chitinophagia</taxon>
        <taxon>Chitinophagales</taxon>
        <taxon>Chitinophagaceae</taxon>
        <taxon>Ilyomonas</taxon>
    </lineage>
</organism>
<dbReference type="SUPFAM" id="SSF51161">
    <property type="entry name" value="Trimeric LpxA-like enzymes"/>
    <property type="match status" value="1"/>
</dbReference>